<proteinExistence type="inferred from homology"/>
<dbReference type="InterPro" id="IPR002641">
    <property type="entry name" value="PNPLA_dom"/>
</dbReference>
<dbReference type="CDD" id="cd07199">
    <property type="entry name" value="Pat17_PNPLA8_PNPLA9_like"/>
    <property type="match status" value="1"/>
</dbReference>
<dbReference type="GO" id="GO:0006629">
    <property type="term" value="P:lipid metabolic process"/>
    <property type="evidence" value="ECO:0007669"/>
    <property type="project" value="UniProtKB-KW"/>
</dbReference>
<dbReference type="STRING" id="53463.SAMN05444389_1147"/>
<dbReference type="InterPro" id="IPR016035">
    <property type="entry name" value="Acyl_Trfase/lysoPLipase"/>
</dbReference>
<dbReference type="Gene3D" id="3.40.1090.10">
    <property type="entry name" value="Cytosolic phospholipase A2 catalytic domain"/>
    <property type="match status" value="1"/>
</dbReference>
<evidence type="ECO:0000256" key="1">
    <source>
        <dbReference type="ARBA" id="ARBA00010240"/>
    </source>
</evidence>
<dbReference type="PROSITE" id="PS51635">
    <property type="entry name" value="PNPLA"/>
    <property type="match status" value="1"/>
</dbReference>
<comment type="similarity">
    <text evidence="1">Belongs to the patatin family.</text>
</comment>
<keyword evidence="2" id="KW-0443">Lipid metabolism</keyword>
<organism evidence="5 6">
    <name type="scientific">Paracoccus solventivorans</name>
    <dbReference type="NCBI Taxonomy" id="53463"/>
    <lineage>
        <taxon>Bacteria</taxon>
        <taxon>Pseudomonadati</taxon>
        <taxon>Pseudomonadota</taxon>
        <taxon>Alphaproteobacteria</taxon>
        <taxon>Rhodobacterales</taxon>
        <taxon>Paracoccaceae</taxon>
        <taxon>Paracoccus</taxon>
    </lineage>
</organism>
<feature type="short sequence motif" description="DGA/G" evidence="3">
    <location>
        <begin position="135"/>
        <end position="137"/>
    </location>
</feature>
<dbReference type="SUPFAM" id="SSF52151">
    <property type="entry name" value="FabD/lysophospholipase-like"/>
    <property type="match status" value="1"/>
</dbReference>
<sequence>MSLGLGAGLSGRELQDLYVERGDEVFPPPPSGFRGRLRAVWRNSLHYLHYRYDRVALETLLRERLGAGTLLGSSKVRLIVPAFDGRHSEVFVFKTPHHPDYKTDRHVPMVTIGLATAAAPTFFRPLERGGYLLVDGGVWANNPVMLAVIEALTCFTVESNQIDVLTIGGGDDPYIISSRQIRLGGLFFWKDAIFAAMRLQSLAATNQARLLLGPPNVMRLDPPINEKRIELDDWRRAVEGLVPAAVKSVAAKGDMIAEQFLVTPAQPYTPCPE</sequence>
<dbReference type="AlphaFoldDB" id="A0A1M7JUW1"/>
<dbReference type="PANTHER" id="PTHR32176:SF92">
    <property type="entry name" value="XYLOSE ISOMERASE"/>
    <property type="match status" value="1"/>
</dbReference>
<reference evidence="6" key="1">
    <citation type="submission" date="2016-11" db="EMBL/GenBank/DDBJ databases">
        <authorList>
            <person name="Varghese N."/>
            <person name="Submissions S."/>
        </authorList>
    </citation>
    <scope>NUCLEOTIDE SEQUENCE [LARGE SCALE GENOMIC DNA]</scope>
    <source>
        <strain evidence="6">DSM 6637</strain>
    </source>
</reference>
<dbReference type="PANTHER" id="PTHR32176">
    <property type="entry name" value="XYLOSE ISOMERASE"/>
    <property type="match status" value="1"/>
</dbReference>
<keyword evidence="6" id="KW-1185">Reference proteome</keyword>
<evidence type="ECO:0000259" key="4">
    <source>
        <dbReference type="PROSITE" id="PS51635"/>
    </source>
</evidence>
<accession>A0A1M7JUW1</accession>
<evidence type="ECO:0000256" key="2">
    <source>
        <dbReference type="ARBA" id="ARBA00023098"/>
    </source>
</evidence>
<dbReference type="EMBL" id="FRCK01000014">
    <property type="protein sequence ID" value="SHM56715.1"/>
    <property type="molecule type" value="Genomic_DNA"/>
</dbReference>
<comment type="caution">
    <text evidence="3">Lacks conserved residue(s) required for the propagation of feature annotation.</text>
</comment>
<evidence type="ECO:0000256" key="3">
    <source>
        <dbReference type="PROSITE-ProRule" id="PRU01161"/>
    </source>
</evidence>
<dbReference type="Proteomes" id="UP000184444">
    <property type="component" value="Unassembled WGS sequence"/>
</dbReference>
<protein>
    <submittedName>
        <fullName evidence="5">Patatin-like phospholipase</fullName>
    </submittedName>
</protein>
<gene>
    <name evidence="5" type="ORF">SAMN05444389_1147</name>
</gene>
<name>A0A1M7JUW1_9RHOB</name>
<evidence type="ECO:0000313" key="6">
    <source>
        <dbReference type="Proteomes" id="UP000184444"/>
    </source>
</evidence>
<dbReference type="Pfam" id="PF01734">
    <property type="entry name" value="Patatin"/>
    <property type="match status" value="1"/>
</dbReference>
<evidence type="ECO:0000313" key="5">
    <source>
        <dbReference type="EMBL" id="SHM56715.1"/>
    </source>
</evidence>
<feature type="domain" description="PNPLA" evidence="4">
    <location>
        <begin position="1"/>
        <end position="148"/>
    </location>
</feature>